<dbReference type="SMART" id="SM00463">
    <property type="entry name" value="SMR"/>
    <property type="match status" value="1"/>
</dbReference>
<protein>
    <recommendedName>
        <fullName evidence="2">Smr domain-containing protein</fullName>
    </recommendedName>
</protein>
<proteinExistence type="predicted"/>
<dbReference type="PANTHER" id="PTHR35562">
    <property type="entry name" value="DNA ENDONUCLEASE SMRA-RELATED"/>
    <property type="match status" value="1"/>
</dbReference>
<dbReference type="Gene3D" id="3.30.1370.110">
    <property type="match status" value="1"/>
</dbReference>
<dbReference type="InterPro" id="IPR036063">
    <property type="entry name" value="Smr_dom_sf"/>
</dbReference>
<evidence type="ECO:0000313" key="4">
    <source>
        <dbReference type="Proteomes" id="UP000030826"/>
    </source>
</evidence>
<evidence type="ECO:0000313" key="3">
    <source>
        <dbReference type="EMBL" id="KHJ53493.1"/>
    </source>
</evidence>
<dbReference type="InterPro" id="IPR002625">
    <property type="entry name" value="Smr_dom"/>
</dbReference>
<dbReference type="PROSITE" id="PS50828">
    <property type="entry name" value="SMR"/>
    <property type="match status" value="1"/>
</dbReference>
<accession>A0A0B1PY76</accession>
<dbReference type="STRING" id="370622.LA66_16200"/>
<comment type="caution">
    <text evidence="3">The sequence shown here is derived from an EMBL/GenBank/DDBJ whole genome shotgun (WGS) entry which is preliminary data.</text>
</comment>
<reference evidence="3 4" key="1">
    <citation type="submission" date="2014-09" db="EMBL/GenBank/DDBJ databases">
        <title>Isolation and characterization of Aurantimonas altamirensis ON-56566 from clinical sample following a dog bite.</title>
        <authorList>
            <person name="Eshaghi A."/>
            <person name="Li A."/>
            <person name="Shahinas D."/>
            <person name="Bahn P."/>
            <person name="Kus J.V."/>
            <person name="Patel S.N."/>
        </authorList>
    </citation>
    <scope>NUCLEOTIDE SEQUENCE [LARGE SCALE GENOMIC DNA]</scope>
    <source>
        <strain evidence="3 4">ON-56566</strain>
    </source>
</reference>
<dbReference type="OrthoDB" id="7165597at2"/>
<dbReference type="Proteomes" id="UP000030826">
    <property type="component" value="Unassembled WGS sequence"/>
</dbReference>
<dbReference type="SUPFAM" id="SSF160443">
    <property type="entry name" value="SMR domain-like"/>
    <property type="match status" value="1"/>
</dbReference>
<organism evidence="3 4">
    <name type="scientific">Aureimonas altamirensis</name>
    <dbReference type="NCBI Taxonomy" id="370622"/>
    <lineage>
        <taxon>Bacteria</taxon>
        <taxon>Pseudomonadati</taxon>
        <taxon>Pseudomonadota</taxon>
        <taxon>Alphaproteobacteria</taxon>
        <taxon>Hyphomicrobiales</taxon>
        <taxon>Aurantimonadaceae</taxon>
        <taxon>Aureimonas</taxon>
    </lineage>
</organism>
<dbReference type="AlphaFoldDB" id="A0A0B1PY76"/>
<sequence>MKRRGVLTEEDKRLWSAVARTARPLPGRALLPEPPEDALAGAGRTPEAQVRPGTAPRPDVAPGPPARSYIVQETLDRPVRRKLGRGRLEIDARIDLHGKTEAVAHYALLGFLRSAHGMGLRHVLVITGRGSSSGSTGALRRAFPHWIATDAFRRLVSGFDVAERSHGGDGAFYVRLRKT</sequence>
<feature type="region of interest" description="Disordered" evidence="1">
    <location>
        <begin position="25"/>
        <end position="66"/>
    </location>
</feature>
<dbReference type="PANTHER" id="PTHR35562:SF2">
    <property type="entry name" value="DNA ENDONUCLEASE SMRA-RELATED"/>
    <property type="match status" value="1"/>
</dbReference>
<gene>
    <name evidence="3" type="ORF">LA66_16200</name>
</gene>
<dbReference type="RefSeq" id="WP_039194955.1">
    <property type="nucleotide sequence ID" value="NZ_JRFJ01000005.1"/>
</dbReference>
<name>A0A0B1PY76_9HYPH</name>
<dbReference type="EMBL" id="JRFJ01000005">
    <property type="protein sequence ID" value="KHJ53493.1"/>
    <property type="molecule type" value="Genomic_DNA"/>
</dbReference>
<evidence type="ECO:0000259" key="2">
    <source>
        <dbReference type="PROSITE" id="PS50828"/>
    </source>
</evidence>
<dbReference type="Pfam" id="PF01713">
    <property type="entry name" value="Smr"/>
    <property type="match status" value="1"/>
</dbReference>
<evidence type="ECO:0000256" key="1">
    <source>
        <dbReference type="SAM" id="MobiDB-lite"/>
    </source>
</evidence>
<feature type="domain" description="Smr" evidence="2">
    <location>
        <begin position="94"/>
        <end position="177"/>
    </location>
</feature>